<dbReference type="PANTHER" id="PTHR33144">
    <property type="entry name" value="OS10G0409366 PROTEIN-RELATED"/>
    <property type="match status" value="1"/>
</dbReference>
<dbReference type="PANTHER" id="PTHR33144:SF25">
    <property type="entry name" value="DUF4216 DOMAIN-CONTAINING PROTEIN"/>
    <property type="match status" value="1"/>
</dbReference>
<dbReference type="Pfam" id="PF03004">
    <property type="entry name" value="Transposase_24"/>
    <property type="match status" value="1"/>
</dbReference>
<evidence type="ECO:0000256" key="1">
    <source>
        <dbReference type="SAM" id="MobiDB-lite"/>
    </source>
</evidence>
<feature type="region of interest" description="Disordered" evidence="1">
    <location>
        <begin position="566"/>
        <end position="587"/>
    </location>
</feature>
<sequence length="587" mass="67507">MSFYFDSREWMDQRIDHESNSVSEVFLGGIIAFLQFACSQADYEEWQTLLCLCAQCKNVKQRDAKLVSRHLFLYVFKGNYYVWTSHGEKFYTVGESSGANHSTGEKKMWENPTWNAHEDHYQGPSDIRFLYNYPDVPPLFYHEGRISGQCSTGWLNDEDNTALQTFMMINCETFAPYERMFEEYMTLNIPDITPAAMQKAKDTKFADWCKDYINYATQFYTFPMWMMDFVQGPRRSYRSWPIYHTLFTLITTMNSARVPGTTTVPPPMPPGATGPASNHAASSSRSNSYPFGIDPCVNSFILATWQAYYMGPWKSWRKVPDERRESWWQTFVPEFIDLVYGLWKKETWTTIGERISKKKRQHKKPKYINDTDWALLLEHWAIDAAKKKSKKADKSRKSDLVGKGCHKHNAGPRSFARIEYNMMVASGTNERASFTDLVRATHTRPDGTFVDYRAEELVTQAEMEATQLSNTEGSPGSPSASSTPSRLKYDLELLKNVVYNVLCYNAKGKRGHVYGLGSAQYREQAPSSRIPNGLAHNLELEMRDVSEMKRDFASTRDAMNQLLQTLRPQQAPNEQAYAQPQAPTTQP</sequence>
<evidence type="ECO:0000313" key="4">
    <source>
        <dbReference type="Proteomes" id="UP000824890"/>
    </source>
</evidence>
<gene>
    <name evidence="3" type="ORF">HID58_042535</name>
</gene>
<organism evidence="3 4">
    <name type="scientific">Brassica napus</name>
    <name type="common">Rape</name>
    <dbReference type="NCBI Taxonomy" id="3708"/>
    <lineage>
        <taxon>Eukaryota</taxon>
        <taxon>Viridiplantae</taxon>
        <taxon>Streptophyta</taxon>
        <taxon>Embryophyta</taxon>
        <taxon>Tracheophyta</taxon>
        <taxon>Spermatophyta</taxon>
        <taxon>Magnoliopsida</taxon>
        <taxon>eudicotyledons</taxon>
        <taxon>Gunneridae</taxon>
        <taxon>Pentapetalae</taxon>
        <taxon>rosids</taxon>
        <taxon>malvids</taxon>
        <taxon>Brassicales</taxon>
        <taxon>Brassicaceae</taxon>
        <taxon>Brassiceae</taxon>
        <taxon>Brassica</taxon>
    </lineage>
</organism>
<accession>A0ABQ8BDY0</accession>
<dbReference type="InterPro" id="IPR004252">
    <property type="entry name" value="Probable_transposase_24"/>
</dbReference>
<comment type="caution">
    <text evidence="3">The sequence shown here is derived from an EMBL/GenBank/DDBJ whole genome shotgun (WGS) entry which is preliminary data.</text>
</comment>
<dbReference type="InterPro" id="IPR029480">
    <property type="entry name" value="Transpos_assoc"/>
</dbReference>
<feature type="region of interest" description="Disordered" evidence="1">
    <location>
        <begin position="260"/>
        <end position="281"/>
    </location>
</feature>
<dbReference type="Pfam" id="PF13963">
    <property type="entry name" value="Transpos_assoc"/>
    <property type="match status" value="1"/>
</dbReference>
<evidence type="ECO:0000313" key="3">
    <source>
        <dbReference type="EMBL" id="KAH0903032.1"/>
    </source>
</evidence>
<feature type="domain" description="Transposase-associated" evidence="2">
    <location>
        <begin position="8"/>
        <end position="88"/>
    </location>
</feature>
<proteinExistence type="predicted"/>
<keyword evidence="4" id="KW-1185">Reference proteome</keyword>
<name>A0ABQ8BDY0_BRANA</name>
<feature type="compositionally biased region" description="Low complexity" evidence="1">
    <location>
        <begin position="575"/>
        <end position="587"/>
    </location>
</feature>
<dbReference type="Proteomes" id="UP000824890">
    <property type="component" value="Unassembled WGS sequence"/>
</dbReference>
<protein>
    <recommendedName>
        <fullName evidence="2">Transposase-associated domain-containing protein</fullName>
    </recommendedName>
</protein>
<reference evidence="3 4" key="1">
    <citation type="submission" date="2021-05" db="EMBL/GenBank/DDBJ databases">
        <title>Genome Assembly of Synthetic Allotetraploid Brassica napus Reveals Homoeologous Exchanges between Subgenomes.</title>
        <authorList>
            <person name="Davis J.T."/>
        </authorList>
    </citation>
    <scope>NUCLEOTIDE SEQUENCE [LARGE SCALE GENOMIC DNA]</scope>
    <source>
        <strain evidence="4">cv. Da-Ae</strain>
        <tissue evidence="3">Seedling</tissue>
    </source>
</reference>
<dbReference type="EMBL" id="JAGKQM010000011">
    <property type="protein sequence ID" value="KAH0903032.1"/>
    <property type="molecule type" value="Genomic_DNA"/>
</dbReference>
<evidence type="ECO:0000259" key="2">
    <source>
        <dbReference type="Pfam" id="PF13963"/>
    </source>
</evidence>